<dbReference type="RefSeq" id="WP_285671987.1">
    <property type="nucleotide sequence ID" value="NZ_BSYI01000017.1"/>
</dbReference>
<feature type="region of interest" description="Disordered" evidence="3">
    <location>
        <begin position="1"/>
        <end position="26"/>
    </location>
</feature>
<keyword evidence="6" id="KW-1185">Reference proteome</keyword>
<dbReference type="InterPro" id="IPR036641">
    <property type="entry name" value="HPT_dom_sf"/>
</dbReference>
<feature type="compositionally biased region" description="Gly residues" evidence="3">
    <location>
        <begin position="1"/>
        <end position="14"/>
    </location>
</feature>
<gene>
    <name evidence="5" type="ORF">LNKW23_24000</name>
</gene>
<dbReference type="InterPro" id="IPR008207">
    <property type="entry name" value="Sig_transdc_His_kin_Hpt_dom"/>
</dbReference>
<evidence type="ECO:0000256" key="3">
    <source>
        <dbReference type="SAM" id="MobiDB-lite"/>
    </source>
</evidence>
<dbReference type="Gene3D" id="1.20.120.160">
    <property type="entry name" value="HPT domain"/>
    <property type="match status" value="1"/>
</dbReference>
<evidence type="ECO:0000256" key="2">
    <source>
        <dbReference type="PROSITE-ProRule" id="PRU00110"/>
    </source>
</evidence>
<reference evidence="5 6" key="1">
    <citation type="submission" date="2023-04" db="EMBL/GenBank/DDBJ databases">
        <title>Marinoamorphus aggregata gen. nov., sp. Nov., isolate from tissue of brittle star Ophioplocus japonicus.</title>
        <authorList>
            <person name="Kawano K."/>
            <person name="Sawayama S."/>
            <person name="Nakagawa S."/>
        </authorList>
    </citation>
    <scope>NUCLEOTIDE SEQUENCE [LARGE SCALE GENOMIC DNA]</scope>
    <source>
        <strain evidence="5 6">NKW23</strain>
    </source>
</reference>
<evidence type="ECO:0000313" key="6">
    <source>
        <dbReference type="Proteomes" id="UP001239909"/>
    </source>
</evidence>
<evidence type="ECO:0000259" key="4">
    <source>
        <dbReference type="PROSITE" id="PS50894"/>
    </source>
</evidence>
<dbReference type="EMBL" id="BSYI01000017">
    <property type="protein sequence ID" value="GMG83187.1"/>
    <property type="molecule type" value="Genomic_DNA"/>
</dbReference>
<feature type="domain" description="HPt" evidence="4">
    <location>
        <begin position="42"/>
        <end position="140"/>
    </location>
</feature>
<organism evidence="5 6">
    <name type="scientific">Paralimibaculum aggregatum</name>
    <dbReference type="NCBI Taxonomy" id="3036245"/>
    <lineage>
        <taxon>Bacteria</taxon>
        <taxon>Pseudomonadati</taxon>
        <taxon>Pseudomonadota</taxon>
        <taxon>Alphaproteobacteria</taxon>
        <taxon>Rhodobacterales</taxon>
        <taxon>Paracoccaceae</taxon>
        <taxon>Paralimibaculum</taxon>
    </lineage>
</organism>
<dbReference type="Proteomes" id="UP001239909">
    <property type="component" value="Unassembled WGS sequence"/>
</dbReference>
<evidence type="ECO:0000256" key="1">
    <source>
        <dbReference type="ARBA" id="ARBA00023012"/>
    </source>
</evidence>
<dbReference type="SUPFAM" id="SSF47226">
    <property type="entry name" value="Histidine-containing phosphotransfer domain, HPT domain"/>
    <property type="match status" value="1"/>
</dbReference>
<dbReference type="PROSITE" id="PS50894">
    <property type="entry name" value="HPT"/>
    <property type="match status" value="1"/>
</dbReference>
<feature type="compositionally biased region" description="Low complexity" evidence="3">
    <location>
        <begin position="15"/>
        <end position="26"/>
    </location>
</feature>
<feature type="modified residue" description="Phosphohistidine" evidence="2">
    <location>
        <position position="81"/>
    </location>
</feature>
<sequence>MGESGIGLENGAGPGAAMAPPQQRGATELDRELIGELVESYGVELVGELSASLRAEAAEDLARLDAAIAGGDVAEAARRLHSVRGAALNLGCLGFARCAQHWEKAAEAGRLPGLEERCMLGALLEVSLAELERVTALAAA</sequence>
<protein>
    <recommendedName>
        <fullName evidence="4">HPt domain-containing protein</fullName>
    </recommendedName>
</protein>
<dbReference type="Pfam" id="PF01627">
    <property type="entry name" value="Hpt"/>
    <property type="match status" value="1"/>
</dbReference>
<name>A0ABQ6LJN0_9RHOB</name>
<evidence type="ECO:0000313" key="5">
    <source>
        <dbReference type="EMBL" id="GMG83187.1"/>
    </source>
</evidence>
<comment type="caution">
    <text evidence="5">The sequence shown here is derived from an EMBL/GenBank/DDBJ whole genome shotgun (WGS) entry which is preliminary data.</text>
</comment>
<keyword evidence="2" id="KW-0597">Phosphoprotein</keyword>
<accession>A0ABQ6LJN0</accession>
<proteinExistence type="predicted"/>
<keyword evidence="1" id="KW-0902">Two-component regulatory system</keyword>